<keyword evidence="2" id="KW-1185">Reference proteome</keyword>
<evidence type="ECO:0000313" key="2">
    <source>
        <dbReference type="Proteomes" id="UP000276133"/>
    </source>
</evidence>
<organism evidence="1 2">
    <name type="scientific">Brachionus plicatilis</name>
    <name type="common">Marine rotifer</name>
    <name type="synonym">Brachionus muelleri</name>
    <dbReference type="NCBI Taxonomy" id="10195"/>
    <lineage>
        <taxon>Eukaryota</taxon>
        <taxon>Metazoa</taxon>
        <taxon>Spiralia</taxon>
        <taxon>Gnathifera</taxon>
        <taxon>Rotifera</taxon>
        <taxon>Eurotatoria</taxon>
        <taxon>Monogononta</taxon>
        <taxon>Pseudotrocha</taxon>
        <taxon>Ploima</taxon>
        <taxon>Brachionidae</taxon>
        <taxon>Brachionus</taxon>
    </lineage>
</organism>
<protein>
    <submittedName>
        <fullName evidence="1">Uncharacterized protein</fullName>
    </submittedName>
</protein>
<reference evidence="1 2" key="1">
    <citation type="journal article" date="2018" name="Sci. Rep.">
        <title>Genomic signatures of local adaptation to the degree of environmental predictability in rotifers.</title>
        <authorList>
            <person name="Franch-Gras L."/>
            <person name="Hahn C."/>
            <person name="Garcia-Roger E.M."/>
            <person name="Carmona M.J."/>
            <person name="Serra M."/>
            <person name="Gomez A."/>
        </authorList>
    </citation>
    <scope>NUCLEOTIDE SEQUENCE [LARGE SCALE GENOMIC DNA]</scope>
    <source>
        <strain evidence="1">HYR1</strain>
    </source>
</reference>
<dbReference type="Proteomes" id="UP000276133">
    <property type="component" value="Unassembled WGS sequence"/>
</dbReference>
<comment type="caution">
    <text evidence="1">The sequence shown here is derived from an EMBL/GenBank/DDBJ whole genome shotgun (WGS) entry which is preliminary data.</text>
</comment>
<dbReference type="EMBL" id="REGN01008095">
    <property type="protein sequence ID" value="RNA04481.1"/>
    <property type="molecule type" value="Genomic_DNA"/>
</dbReference>
<proteinExistence type="predicted"/>
<name>A0A3M7Q0F5_BRAPC</name>
<evidence type="ECO:0000313" key="1">
    <source>
        <dbReference type="EMBL" id="RNA04481.1"/>
    </source>
</evidence>
<dbReference type="AlphaFoldDB" id="A0A3M7Q0F5"/>
<accession>A0A3M7Q0F5</accession>
<sequence>MVNASYRSSTVIKEIIQSWQAYPTKSLSSHFSQQLLMTFVNYFFNSFDGGSPCKKTINFNEIEIIT</sequence>
<gene>
    <name evidence="1" type="ORF">BpHYR1_041040</name>
</gene>